<evidence type="ECO:0000256" key="2">
    <source>
        <dbReference type="SAM" id="SignalP"/>
    </source>
</evidence>
<evidence type="ECO:0000313" key="4">
    <source>
        <dbReference type="Proteomes" id="UP001642540"/>
    </source>
</evidence>
<name>A0ABP1PVU8_9HEXA</name>
<evidence type="ECO:0000256" key="1">
    <source>
        <dbReference type="SAM" id="MobiDB-lite"/>
    </source>
</evidence>
<proteinExistence type="predicted"/>
<comment type="caution">
    <text evidence="3">The sequence shown here is derived from an EMBL/GenBank/DDBJ whole genome shotgun (WGS) entry which is preliminary data.</text>
</comment>
<reference evidence="3 4" key="1">
    <citation type="submission" date="2024-08" db="EMBL/GenBank/DDBJ databases">
        <authorList>
            <person name="Cucini C."/>
            <person name="Frati F."/>
        </authorList>
    </citation>
    <scope>NUCLEOTIDE SEQUENCE [LARGE SCALE GENOMIC DNA]</scope>
</reference>
<keyword evidence="4" id="KW-1185">Reference proteome</keyword>
<organism evidence="3 4">
    <name type="scientific">Orchesella dallaii</name>
    <dbReference type="NCBI Taxonomy" id="48710"/>
    <lineage>
        <taxon>Eukaryota</taxon>
        <taxon>Metazoa</taxon>
        <taxon>Ecdysozoa</taxon>
        <taxon>Arthropoda</taxon>
        <taxon>Hexapoda</taxon>
        <taxon>Collembola</taxon>
        <taxon>Entomobryomorpha</taxon>
        <taxon>Entomobryoidea</taxon>
        <taxon>Orchesellidae</taxon>
        <taxon>Orchesellinae</taxon>
        <taxon>Orchesella</taxon>
    </lineage>
</organism>
<feature type="chain" id="PRO_5045116291" evidence="2">
    <location>
        <begin position="24"/>
        <end position="165"/>
    </location>
</feature>
<gene>
    <name evidence="3" type="ORF">ODALV1_LOCUS4380</name>
</gene>
<dbReference type="Proteomes" id="UP001642540">
    <property type="component" value="Unassembled WGS sequence"/>
</dbReference>
<feature type="region of interest" description="Disordered" evidence="1">
    <location>
        <begin position="114"/>
        <end position="137"/>
    </location>
</feature>
<dbReference type="EMBL" id="CAXLJM020000013">
    <property type="protein sequence ID" value="CAL8079496.1"/>
    <property type="molecule type" value="Genomic_DNA"/>
</dbReference>
<protein>
    <submittedName>
        <fullName evidence="3">Uncharacterized protein</fullName>
    </submittedName>
</protein>
<feature type="signal peptide" evidence="2">
    <location>
        <begin position="1"/>
        <end position="23"/>
    </location>
</feature>
<keyword evidence="2" id="KW-0732">Signal</keyword>
<sequence length="165" mass="18343">MNYLNCCCLVLALSSFLFVVISASTLSSQELKDPTTEEDLGSTISDTVSKRAWKNLGAAWGKRAWADMQKAWGKRRGWDRLSAAWGKRMAPSDFASEPSNDSDEVLYGMDKRPEWSSLKGSWGKRATGHSGWSNLKGSWGKRAAWNKLDKAWGKRSTDSDDETGN</sequence>
<evidence type="ECO:0000313" key="3">
    <source>
        <dbReference type="EMBL" id="CAL8079496.1"/>
    </source>
</evidence>
<accession>A0ABP1PVU8</accession>